<accession>A0A6J5R1Z8</accession>
<dbReference type="EMBL" id="LR797211">
    <property type="protein sequence ID" value="CAB4194482.1"/>
    <property type="molecule type" value="Genomic_DNA"/>
</dbReference>
<evidence type="ECO:0000313" key="4">
    <source>
        <dbReference type="EMBL" id="CAB4194482.1"/>
    </source>
</evidence>
<sequence length="62" mass="7237">MELEKRCLRCKEMWPPDGEFYRPGKNKCRACEYEIKNMAPSRSKESRQAESKRRGNSAIKGA</sequence>
<organism evidence="3">
    <name type="scientific">uncultured Caudovirales phage</name>
    <dbReference type="NCBI Taxonomy" id="2100421"/>
    <lineage>
        <taxon>Viruses</taxon>
        <taxon>Duplodnaviria</taxon>
        <taxon>Heunggongvirae</taxon>
        <taxon>Uroviricota</taxon>
        <taxon>Caudoviricetes</taxon>
        <taxon>Peduoviridae</taxon>
        <taxon>Maltschvirus</taxon>
        <taxon>Maltschvirus maltsch</taxon>
    </lineage>
</organism>
<feature type="compositionally biased region" description="Basic and acidic residues" evidence="1">
    <location>
        <begin position="42"/>
        <end position="53"/>
    </location>
</feature>
<evidence type="ECO:0000313" key="2">
    <source>
        <dbReference type="EMBL" id="CAB4148927.1"/>
    </source>
</evidence>
<reference evidence="3" key="1">
    <citation type="submission" date="2020-05" db="EMBL/GenBank/DDBJ databases">
        <authorList>
            <person name="Chiriac C."/>
            <person name="Salcher M."/>
            <person name="Ghai R."/>
            <person name="Kavagutti S V."/>
        </authorList>
    </citation>
    <scope>NUCLEOTIDE SEQUENCE</scope>
</reference>
<proteinExistence type="predicted"/>
<gene>
    <name evidence="3" type="ORF">UFOVP1191_95</name>
    <name evidence="4" type="ORF">UFOVP1252_83</name>
    <name evidence="2" type="ORF">UFOVP529_37</name>
</gene>
<feature type="region of interest" description="Disordered" evidence="1">
    <location>
        <begin position="39"/>
        <end position="62"/>
    </location>
</feature>
<protein>
    <submittedName>
        <fullName evidence="3">Uncharacterized protein</fullName>
    </submittedName>
</protein>
<evidence type="ECO:0000313" key="3">
    <source>
        <dbReference type="EMBL" id="CAB4190713.1"/>
    </source>
</evidence>
<dbReference type="EMBL" id="LR797158">
    <property type="protein sequence ID" value="CAB4190713.1"/>
    <property type="molecule type" value="Genomic_DNA"/>
</dbReference>
<dbReference type="EMBL" id="LR796510">
    <property type="protein sequence ID" value="CAB4148927.1"/>
    <property type="molecule type" value="Genomic_DNA"/>
</dbReference>
<name>A0A6J5R1Z8_9CAUD</name>
<evidence type="ECO:0000256" key="1">
    <source>
        <dbReference type="SAM" id="MobiDB-lite"/>
    </source>
</evidence>